<dbReference type="InterPro" id="IPR054353">
    <property type="entry name" value="IstA-like_C"/>
</dbReference>
<dbReference type="EMBL" id="CP001101">
    <property type="protein sequence ID" value="ACE03040.1"/>
    <property type="molecule type" value="Genomic_DNA"/>
</dbReference>
<proteinExistence type="inferred from homology"/>
<name>B3EJX2_CHLPB</name>
<dbReference type="Gene3D" id="3.30.420.10">
    <property type="entry name" value="Ribonuclease H-like superfamily/Ribonuclease H"/>
    <property type="match status" value="1"/>
</dbReference>
<dbReference type="eggNOG" id="COG4584">
    <property type="taxonomic scope" value="Bacteria"/>
</dbReference>
<feature type="domain" description="Integrase catalytic" evidence="2">
    <location>
        <begin position="139"/>
        <end position="318"/>
    </location>
</feature>
<organism evidence="3">
    <name type="scientific">Chlorobium phaeobacteroides (strain BS1)</name>
    <dbReference type="NCBI Taxonomy" id="331678"/>
    <lineage>
        <taxon>Bacteria</taxon>
        <taxon>Pseudomonadati</taxon>
        <taxon>Chlorobiota</taxon>
        <taxon>Chlorobiia</taxon>
        <taxon>Chlorobiales</taxon>
        <taxon>Chlorobiaceae</taxon>
        <taxon>Chlorobium/Pelodictyon group</taxon>
        <taxon>Chlorobium</taxon>
    </lineage>
</organism>
<dbReference type="STRING" id="331678.Cphamn1_0052"/>
<dbReference type="GO" id="GO:0003676">
    <property type="term" value="F:nucleic acid binding"/>
    <property type="evidence" value="ECO:0007669"/>
    <property type="project" value="InterPro"/>
</dbReference>
<evidence type="ECO:0000259" key="2">
    <source>
        <dbReference type="PROSITE" id="PS50994"/>
    </source>
</evidence>
<dbReference type="KEGG" id="cpb:Cphamn1_0052"/>
<dbReference type="Pfam" id="PF22483">
    <property type="entry name" value="Mu-transpos_C_2"/>
    <property type="match status" value="1"/>
</dbReference>
<protein>
    <submittedName>
        <fullName evidence="3">Integrase catalytic region</fullName>
    </submittedName>
</protein>
<dbReference type="InterPro" id="IPR036397">
    <property type="entry name" value="RNaseH_sf"/>
</dbReference>
<sequence length="521" mass="61004">MANKPLDMLQQIRRCLVLLQEARSVRQIHRLTGIHRNTVKSYVERFKHSGKTYAELLALPDHDLAELIYPPRHNHQADDRYLYLSGRLQHYADELKRPHVTRQRLWEEYLEQQPHGYRYAQFCLHLDRYIQQHEPTMPQVHHPGDKLQIDFAGDPLRYYDPVAHEWINCPVLVCSLPCSAMFYAEPLTSSRQEHLIPALNSALAYFGGVPRNILSDNMAQVVTKPSRYEPVFTELVEQWALHYRTNMQATRVAKPKDKASVENSVHIAYQQIYAAMRNECHHSLKALKHRVRELLEKANERTMTAYGKSRKERFLELEKEHLAPLPPKHFVYKHQAKAKVKKNYHVILGEDWHQYSVPHAYIGQRVKLIYDDDVVEIFCEYKRIAVHQRAFVRNGYSTIKEHMPESHRNYLLQKGWTPDDFLEKAHEIGPGTEEVVTRFLAAKAFPEQSYDACIGLLRLAKGFGRKRLENACSLALQGSRVTYRIVKTILENNRDKLVLPTEEQAPMLPFHENIRGKHFYN</sequence>
<dbReference type="PROSITE" id="PS50994">
    <property type="entry name" value="INTEGRASE"/>
    <property type="match status" value="1"/>
</dbReference>
<dbReference type="NCBIfam" id="NF033546">
    <property type="entry name" value="transpos_IS21"/>
    <property type="match status" value="1"/>
</dbReference>
<dbReference type="OrthoDB" id="3193769at2"/>
<evidence type="ECO:0000313" key="3">
    <source>
        <dbReference type="EMBL" id="ACE03040.1"/>
    </source>
</evidence>
<accession>B3EJX2</accession>
<gene>
    <name evidence="3" type="ordered locus">Cphamn1_0052</name>
</gene>
<reference evidence="3" key="1">
    <citation type="submission" date="2008-06" db="EMBL/GenBank/DDBJ databases">
        <title>Complete sequence of Chlorobium phaeobacteroides BS1.</title>
        <authorList>
            <consortium name="US DOE Joint Genome Institute"/>
            <person name="Lucas S."/>
            <person name="Copeland A."/>
            <person name="Lapidus A."/>
            <person name="Glavina del Rio T."/>
            <person name="Dalin E."/>
            <person name="Tice H."/>
            <person name="Bruce D."/>
            <person name="Goodwin L."/>
            <person name="Pitluck S."/>
            <person name="Schmutz J."/>
            <person name="Larimer F."/>
            <person name="Land M."/>
            <person name="Hauser L."/>
            <person name="Kyrpides N."/>
            <person name="Ovchinnikova G."/>
            <person name="Li T."/>
            <person name="Liu Z."/>
            <person name="Zhao F."/>
            <person name="Overmann J."/>
            <person name="Bryant D.A."/>
            <person name="Richardson P."/>
        </authorList>
    </citation>
    <scope>NUCLEOTIDE SEQUENCE [LARGE SCALE GENOMIC DNA]</scope>
    <source>
        <strain evidence="3">BS1</strain>
    </source>
</reference>
<dbReference type="HOGENOM" id="CLU_020626_11_0_10"/>
<dbReference type="PANTHER" id="PTHR35004">
    <property type="entry name" value="TRANSPOSASE RV3428C-RELATED"/>
    <property type="match status" value="1"/>
</dbReference>
<evidence type="ECO:0000256" key="1">
    <source>
        <dbReference type="ARBA" id="ARBA00009277"/>
    </source>
</evidence>
<dbReference type="PANTHER" id="PTHR35004:SF8">
    <property type="entry name" value="TRANSPOSASE RV3428C-RELATED"/>
    <property type="match status" value="1"/>
</dbReference>
<dbReference type="InterPro" id="IPR012337">
    <property type="entry name" value="RNaseH-like_sf"/>
</dbReference>
<dbReference type="GO" id="GO:0015074">
    <property type="term" value="P:DNA integration"/>
    <property type="evidence" value="ECO:0007669"/>
    <property type="project" value="InterPro"/>
</dbReference>
<dbReference type="InterPro" id="IPR001584">
    <property type="entry name" value="Integrase_cat-core"/>
</dbReference>
<comment type="similarity">
    <text evidence="1">Belongs to the transposase IS21/IS408/IS1162 family.</text>
</comment>
<dbReference type="SUPFAM" id="SSF53098">
    <property type="entry name" value="Ribonuclease H-like"/>
    <property type="match status" value="1"/>
</dbReference>
<dbReference type="AlphaFoldDB" id="B3EJX2"/>